<accession>A0A381UL22</accession>
<proteinExistence type="predicted"/>
<sequence length="611" mass="70391">MNKKTCGTIVLIFSALVILDSCATVKQNNITDIKPDIRSAGPHQPIAPLTAGDEFHKILTSQWEKKLTENPEWATRLGDDRYNDRLNDVSFETIKKRQKDNRALQSRLKDIDRSALSEPDQLSYDLYVQKLERSNHGYRYKTYFMPIDQMGGIQIGFAGMPDYAPFETPEDYQNYISRLRAFPKKIEQTIDLMKRGIETGWIHPKIILRLVPDQIKAQYNRPIVESPLFRPFKEFPDSFSGSRKDNFTVYATSAIKQSVYPAYIALYTFIIETYLPACRETIAATALPGGRSYYDHRVKDYTTTNLTPEEIHELGLNEVDRIRQEMKLVLKKVRFKGTFKEFLDSLRADSNFYYLNENDLLDEYRVICKKADAQLPQLFGQLPRLPYGVKRIPDYQAPASPTAYYYSGSQEAGRPGFFMANTYLLDTRPKYEMEALSLHEAVPGHHLQIALAQELEDLPKFRRYGGFTAFVEGWALYAEKLGEEMGFYKDPYSRFGQLTYEMWRACRLVVDTGMHALGWTREQAIDLMLANTAKTENDVIVEIDRYIAWPGQALAYKIGELKILELRAKAEKELGISFDIRKFHDVVLGNGALPLDMLEKQVLDYISKVQK</sequence>
<dbReference type="PANTHER" id="PTHR33361">
    <property type="entry name" value="GLR0591 PROTEIN"/>
    <property type="match status" value="1"/>
</dbReference>
<reference evidence="1" key="1">
    <citation type="submission" date="2018-05" db="EMBL/GenBank/DDBJ databases">
        <authorList>
            <person name="Lanie J.A."/>
            <person name="Ng W.-L."/>
            <person name="Kazmierczak K.M."/>
            <person name="Andrzejewski T.M."/>
            <person name="Davidsen T.M."/>
            <person name="Wayne K.J."/>
            <person name="Tettelin H."/>
            <person name="Glass J.I."/>
            <person name="Rusch D."/>
            <person name="Podicherti R."/>
            <person name="Tsui H.-C.T."/>
            <person name="Winkler M.E."/>
        </authorList>
    </citation>
    <scope>NUCLEOTIDE SEQUENCE</scope>
</reference>
<dbReference type="Pfam" id="PF05960">
    <property type="entry name" value="DUF885"/>
    <property type="match status" value="1"/>
</dbReference>
<gene>
    <name evidence="1" type="ORF">METZ01_LOCUS81285</name>
</gene>
<protein>
    <recommendedName>
        <fullName evidence="2">DUF885 domain-containing protein</fullName>
    </recommendedName>
</protein>
<dbReference type="InterPro" id="IPR010281">
    <property type="entry name" value="DUF885"/>
</dbReference>
<dbReference type="PANTHER" id="PTHR33361:SF2">
    <property type="entry name" value="DUF885 DOMAIN-CONTAINING PROTEIN"/>
    <property type="match status" value="1"/>
</dbReference>
<evidence type="ECO:0000313" key="1">
    <source>
        <dbReference type="EMBL" id="SVA28431.1"/>
    </source>
</evidence>
<dbReference type="AlphaFoldDB" id="A0A381UL22"/>
<organism evidence="1">
    <name type="scientific">marine metagenome</name>
    <dbReference type="NCBI Taxonomy" id="408172"/>
    <lineage>
        <taxon>unclassified sequences</taxon>
        <taxon>metagenomes</taxon>
        <taxon>ecological metagenomes</taxon>
    </lineage>
</organism>
<dbReference type="EMBL" id="UINC01006584">
    <property type="protein sequence ID" value="SVA28431.1"/>
    <property type="molecule type" value="Genomic_DNA"/>
</dbReference>
<name>A0A381UL22_9ZZZZ</name>
<evidence type="ECO:0008006" key="2">
    <source>
        <dbReference type="Google" id="ProtNLM"/>
    </source>
</evidence>